<sequence length="337" mass="38225">MKKMKKTFNKALFLGAISLLSSNLLADETICYKNGLDLPSQIETSKLDGGICEGKLTLNDMKKSGWDILDIQVTTSQNKLSYSYYFYKNTNQALSNTPKTYANSLNYSKKEFSIKPIGAKVVNLKDNQSTIEIGNLTVGQSGIVVHIYDNDKRLIVANAKVISSTPTSSVVEYFPFDDLKQDAIPTTKRVVTNNDVIVLNYMYNQSLLIAPDYDSFQAVRSDFKQNNFIHSDIFGTKLKVNNQPFPTKEDIQKFAIEQNLGTIFFVLDSKVYILDTKTFAILDVYSFPVNIKEKQMPFYTRVEEIKGPLIDFSSIPFFSDKEDLGYDDYYKQILGLK</sequence>
<keyword evidence="1" id="KW-0732">Signal</keyword>
<organism evidence="3 4">
    <name type="scientific">Aliarcobacter butzleri</name>
    <dbReference type="NCBI Taxonomy" id="28197"/>
    <lineage>
        <taxon>Bacteria</taxon>
        <taxon>Pseudomonadati</taxon>
        <taxon>Campylobacterota</taxon>
        <taxon>Epsilonproteobacteria</taxon>
        <taxon>Campylobacterales</taxon>
        <taxon>Arcobacteraceae</taxon>
        <taxon>Aliarcobacter</taxon>
    </lineage>
</organism>
<comment type="caution">
    <text evidence="3">The sequence shown here is derived from an EMBL/GenBank/DDBJ whole genome shotgun (WGS) entry which is preliminary data.</text>
</comment>
<protein>
    <submittedName>
        <fullName evidence="3">Plasminogen-binding N-terminal domain-containing protein</fullName>
    </submittedName>
</protein>
<dbReference type="EMBL" id="JAQJJM010000005">
    <property type="protein sequence ID" value="MDN5131693.1"/>
    <property type="molecule type" value="Genomic_DNA"/>
</dbReference>
<proteinExistence type="predicted"/>
<evidence type="ECO:0000313" key="3">
    <source>
        <dbReference type="EMBL" id="MDN5131693.1"/>
    </source>
</evidence>
<dbReference type="AlphaFoldDB" id="A0AAP4PXA0"/>
<evidence type="ECO:0000256" key="1">
    <source>
        <dbReference type="SAM" id="SignalP"/>
    </source>
</evidence>
<feature type="domain" description="Plasminogen-binding protein PgbA N-terminal" evidence="2">
    <location>
        <begin position="117"/>
        <end position="334"/>
    </location>
</feature>
<dbReference type="Pfam" id="PF15436">
    <property type="entry name" value="PGBA_N"/>
    <property type="match status" value="1"/>
</dbReference>
<dbReference type="InterPro" id="IPR029276">
    <property type="entry name" value="PgbA_N"/>
</dbReference>
<evidence type="ECO:0000259" key="2">
    <source>
        <dbReference type="Pfam" id="PF15436"/>
    </source>
</evidence>
<accession>A0AAP4PXA0</accession>
<name>A0AAP4PXA0_9BACT</name>
<evidence type="ECO:0000313" key="4">
    <source>
        <dbReference type="Proteomes" id="UP001171508"/>
    </source>
</evidence>
<dbReference type="RefSeq" id="WP_228278875.1">
    <property type="nucleotide sequence ID" value="NZ_JABWGL010000009.1"/>
</dbReference>
<reference evidence="3" key="1">
    <citation type="journal article" date="2023" name="Microorganisms">
        <title>Genomic Characterization of Arcobacter butzleri Strains Isolated from Various Sources in Lithuania.</title>
        <authorList>
            <person name="Uljanovas D."/>
            <person name="Golz G."/>
            <person name="Fleischmann S."/>
            <person name="Kudirkiene E."/>
            <person name="Kasetiene N."/>
            <person name="Grineviciene A."/>
            <person name="Tamuleviciene E."/>
            <person name="Aksomaitiene J."/>
            <person name="Alter T."/>
            <person name="Malakauskas M."/>
        </authorList>
    </citation>
    <scope>NUCLEOTIDE SEQUENCE</scope>
    <source>
        <strain evidence="3">H19</strain>
    </source>
</reference>
<reference evidence="3" key="2">
    <citation type="submission" date="2023-01" db="EMBL/GenBank/DDBJ databases">
        <authorList>
            <person name="Uljanovas D."/>
        </authorList>
    </citation>
    <scope>NUCLEOTIDE SEQUENCE</scope>
    <source>
        <strain evidence="3">H19</strain>
    </source>
</reference>
<feature type="signal peptide" evidence="1">
    <location>
        <begin position="1"/>
        <end position="26"/>
    </location>
</feature>
<feature type="chain" id="PRO_5042892528" evidence="1">
    <location>
        <begin position="27"/>
        <end position="337"/>
    </location>
</feature>
<dbReference type="Proteomes" id="UP001171508">
    <property type="component" value="Unassembled WGS sequence"/>
</dbReference>
<gene>
    <name evidence="3" type="ORF">PJV92_03025</name>
</gene>